<organism evidence="2 3">
    <name type="scientific">Paraburkholderia dipogonis</name>
    <dbReference type="NCBI Taxonomy" id="1211383"/>
    <lineage>
        <taxon>Bacteria</taxon>
        <taxon>Pseudomonadati</taxon>
        <taxon>Pseudomonadota</taxon>
        <taxon>Betaproteobacteria</taxon>
        <taxon>Burkholderiales</taxon>
        <taxon>Burkholderiaceae</taxon>
        <taxon>Paraburkholderia</taxon>
    </lineage>
</organism>
<dbReference type="EMBL" id="SNVI01000001">
    <property type="protein sequence ID" value="TFE47001.1"/>
    <property type="molecule type" value="Genomic_DNA"/>
</dbReference>
<evidence type="ECO:0000313" key="2">
    <source>
        <dbReference type="EMBL" id="TFE47001.1"/>
    </source>
</evidence>
<name>A0A4Y8NBG4_9BURK</name>
<dbReference type="Proteomes" id="UP000297385">
    <property type="component" value="Unassembled WGS sequence"/>
</dbReference>
<accession>A0A4Y8NBG4</accession>
<sequence>MRTDENSRVCGLCIKDWVLASEIEADGQVRECVICGTRRRTWSLAFASKRVHEVLEERYRPGDCDFAGEQDGEPLTAVIAEILGEIDDRLAESIADYVIDNFNGDPRDPDPPAWDAFDSYVEVPGFDVVGHAHDLWEEYLRSLKSGSRFFNDDARKFLADLFYDIDELQTWAHGVENRQVIHELPVGTAIYRARIAGAETIERIALAPGRELHAAPPDRCNPGRMNVERTPAFYGSFDPQTCVAELRPALSTKVCYAQFRTTRPLCMLDFARLERSYNVKLSFFQDDFDKRAVFFALLRRLHTLIQAPVRPGEEHEYLATQVLAEYLATVHRPRVDGLVFGSVQHAGGRNIVLFGSVLGKFLSGNGWTDSPLELTPDSVRIMSVEKVEYKTTEPLPLGSVCRQSEFEQNT</sequence>
<dbReference type="SMART" id="SM00953">
    <property type="entry name" value="RES"/>
    <property type="match status" value="1"/>
</dbReference>
<dbReference type="GeneID" id="97310683"/>
<evidence type="ECO:0000313" key="3">
    <source>
        <dbReference type="Proteomes" id="UP000297385"/>
    </source>
</evidence>
<reference evidence="2 3" key="1">
    <citation type="submission" date="2019-03" db="EMBL/GenBank/DDBJ databases">
        <title>Complete Genome Sequence of Paraburkholderia dipogonis ICMP 19430T, a Nitrogen-fixing Symbiont of the South African Invasive Legume Dipogon lignosus in New Zealand.</title>
        <authorList>
            <person name="De Meyer S.E."/>
        </authorList>
    </citation>
    <scope>NUCLEOTIDE SEQUENCE [LARGE SCALE GENOMIC DNA]</scope>
    <source>
        <strain evidence="2 3">ICMP 19430</strain>
    </source>
</reference>
<protein>
    <recommendedName>
        <fullName evidence="1">RES domain-containing protein</fullName>
    </recommendedName>
</protein>
<dbReference type="RefSeq" id="WP_134458600.1">
    <property type="nucleotide sequence ID" value="NZ_JBHMFL010000047.1"/>
</dbReference>
<evidence type="ECO:0000259" key="1">
    <source>
        <dbReference type="SMART" id="SM00953"/>
    </source>
</evidence>
<comment type="caution">
    <text evidence="2">The sequence shown here is derived from an EMBL/GenBank/DDBJ whole genome shotgun (WGS) entry which is preliminary data.</text>
</comment>
<dbReference type="InterPro" id="IPR014914">
    <property type="entry name" value="RES_dom"/>
</dbReference>
<gene>
    <name evidence="2" type="ORF">E2553_19385</name>
</gene>
<feature type="domain" description="RES" evidence="1">
    <location>
        <begin position="208"/>
        <end position="365"/>
    </location>
</feature>
<proteinExistence type="predicted"/>
<dbReference type="Pfam" id="PF08808">
    <property type="entry name" value="RES"/>
    <property type="match status" value="1"/>
</dbReference>
<dbReference type="AlphaFoldDB" id="A0A4Y8NBG4"/>